<dbReference type="PANTHER" id="PTHR34595:SF7">
    <property type="entry name" value="SLL1039 PROTEIN"/>
    <property type="match status" value="1"/>
</dbReference>
<keyword evidence="3" id="KW-1185">Reference proteome</keyword>
<evidence type="ECO:0000313" key="2">
    <source>
        <dbReference type="EMBL" id="KJL19883.1"/>
    </source>
</evidence>
<protein>
    <recommendedName>
        <fullName evidence="1">DUF403 domain-containing protein</fullName>
    </recommendedName>
</protein>
<dbReference type="InterPro" id="IPR007296">
    <property type="entry name" value="DUF403"/>
</dbReference>
<dbReference type="RefSeq" id="WP_045251571.1">
    <property type="nucleotide sequence ID" value="NZ_JYIT01000083.1"/>
</dbReference>
<name>A0A0F0KG98_9MICO</name>
<evidence type="ECO:0000259" key="1">
    <source>
        <dbReference type="Pfam" id="PF04168"/>
    </source>
</evidence>
<sequence length="309" mass="34587">MLSRIAEALFWIGRYVERADGTARILDVHLQLLLEDPWADEESVCRGVLAVMGVPDAAGGNPRRADALRTLATDRTRAISVAHSLSSARENARRAREVISQDLWEVLNTTNARLPQRVDFERSHSFFRWVRERAALTYGVAETSMSRDEAWYFFVLGRALEAADMTARLLVSAARADGGSTINWMTLLRSCDAYDAHLRVHRAMPTGTSATEFLLVDRHFPRSVLSSVIRAEESLRRIGQSSPLLPPDAVGRAIGRLRSELEYRPVADLVLLLESSMRHVQESVSEISNAVQDQYFPSIAAPVWTEETL</sequence>
<comment type="caution">
    <text evidence="2">The sequence shown here is derived from an EMBL/GenBank/DDBJ whole genome shotgun (WGS) entry which is preliminary data.</text>
</comment>
<evidence type="ECO:0000313" key="3">
    <source>
        <dbReference type="Proteomes" id="UP000033448"/>
    </source>
</evidence>
<dbReference type="InterPro" id="IPR051680">
    <property type="entry name" value="ATP-dep_Glu-Cys_Ligase-2"/>
</dbReference>
<organism evidence="2 3">
    <name type="scientific">Microbacterium azadirachtae</name>
    <dbReference type="NCBI Taxonomy" id="582680"/>
    <lineage>
        <taxon>Bacteria</taxon>
        <taxon>Bacillati</taxon>
        <taxon>Actinomycetota</taxon>
        <taxon>Actinomycetes</taxon>
        <taxon>Micrococcales</taxon>
        <taxon>Microbacteriaceae</taxon>
        <taxon>Microbacterium</taxon>
    </lineage>
</organism>
<dbReference type="OrthoDB" id="9803532at2"/>
<dbReference type="EMBL" id="JYIT01000083">
    <property type="protein sequence ID" value="KJL19883.1"/>
    <property type="molecule type" value="Genomic_DNA"/>
</dbReference>
<feature type="domain" description="DUF403" evidence="1">
    <location>
        <begin position="1"/>
        <end position="296"/>
    </location>
</feature>
<accession>A0A0F0KG98</accession>
<dbReference type="AlphaFoldDB" id="A0A0F0KG98"/>
<dbReference type="Proteomes" id="UP000033448">
    <property type="component" value="Unassembled WGS sequence"/>
</dbReference>
<dbReference type="Pfam" id="PF04168">
    <property type="entry name" value="Alpha-E"/>
    <property type="match status" value="1"/>
</dbReference>
<dbReference type="PATRIC" id="fig|582680.7.peg.2986"/>
<proteinExistence type="predicted"/>
<gene>
    <name evidence="2" type="ORF">RL72_02929</name>
</gene>
<reference evidence="2 3" key="1">
    <citation type="submission" date="2015-02" db="EMBL/GenBank/DDBJ databases">
        <title>Draft genome sequences of ten Microbacterium spp. with emphasis on heavy metal contaminated environments.</title>
        <authorList>
            <person name="Corretto E."/>
        </authorList>
    </citation>
    <scope>NUCLEOTIDE SEQUENCE [LARGE SCALE GENOMIC DNA]</scope>
    <source>
        <strain evidence="2 3">DSM 23848</strain>
    </source>
</reference>
<dbReference type="PANTHER" id="PTHR34595">
    <property type="entry name" value="BLR5612 PROTEIN"/>
    <property type="match status" value="1"/>
</dbReference>